<dbReference type="InterPro" id="IPR050164">
    <property type="entry name" value="Peptidase_C19"/>
</dbReference>
<protein>
    <recommendedName>
        <fullName evidence="2">Ubiquitin carboxyl-terminal hydrolase</fullName>
        <ecNumber evidence="2">3.4.19.12</ecNumber>
    </recommendedName>
</protein>
<keyword evidence="2" id="KW-0833">Ubl conjugation pathway</keyword>
<sequence>MCNKAKTGHCCPSSFCNNANEKETATRKRQRGDIDEMETRIIIPFGQDAYIVGYTISWVRCRLTNLDLWSPELLRTMMFDGNNRAQVFFKQHGWTDGGKIKAKYTSRAADLYREILAKAIAEDTTTALPRGEARMWKGGFCLNTMLVANSEFSSSILPPSPLIPNPVETIDESIGNNQVSFSTEEVSVPPRNSDEPLSTPLDETLIAPSPLRLEHGECSDAQVMNKPINHSKSNDTHLDICLSKSPDNRQQWSPNVSPGSDTDVDSGNQPLWRFRQKPPEIVESPCVGAGLLNLGNSCFINSVLQCFTHTVPLIESLYAYQYEDPCNCNQRFCVIRALRYHIGVALETTSVFSISPVYFFNNLRFSPDFRRYQQEDAHEFLHAFLNKLEICCLNRRNDVNFVQHIFGGRLVSELRCCNCNYVSETFEDSLGLSLEIEDVDNLQSALDSFTRVEKLEEQMKCDNCDEKVSKEKRLLLQNLPQVITFHLKRFKNNGYFMLKNCNYVEFPLELDLQPYMSNDQVAAKYYLYALVKHYGSLAYGHYSSFVRSAPSIWHKFNDKQVTRVDEDCVLSQNSYILFYAREGTPWFSTAIEELHPMTEEDTSSEYPSPKSVSDPSNEECSSEISSENVSKKGCGSAGVSDLLHVETEESCGTHSDEPKEDNELSQSEESSDEESSMEVLLDQHDPDDDSNNSCTEKEADSCFATERATTGVAFSPYLIGSSPKKPEGNFQIQLERVEAKKNYEEEEPYKQPLLISLMKKPPPRDRELGEAMSTSGSAQKKLKTS</sequence>
<feature type="compositionally biased region" description="Polar residues" evidence="3">
    <location>
        <begin position="604"/>
        <end position="615"/>
    </location>
</feature>
<feature type="region of interest" description="Disordered" evidence="3">
    <location>
        <begin position="597"/>
        <end position="634"/>
    </location>
</feature>
<dbReference type="PROSITE" id="PS00972">
    <property type="entry name" value="USP_1"/>
    <property type="match status" value="1"/>
</dbReference>
<comment type="similarity">
    <text evidence="1 2">Belongs to the peptidase C19 family.</text>
</comment>
<dbReference type="SUPFAM" id="SSF57863">
    <property type="entry name" value="ArfGap/RecO-like zinc finger"/>
    <property type="match status" value="1"/>
</dbReference>
<dbReference type="InterPro" id="IPR018200">
    <property type="entry name" value="USP_CS"/>
</dbReference>
<keyword evidence="2" id="KW-0645">Protease</keyword>
<evidence type="ECO:0000313" key="5">
    <source>
        <dbReference type="EMBL" id="KAG5389436.1"/>
    </source>
</evidence>
<comment type="catalytic activity">
    <reaction evidence="2">
        <text>Thiol-dependent hydrolysis of ester, thioester, amide, peptide and isopeptide bonds formed by the C-terminal Gly of ubiquitin (a 76-residue protein attached to proteins as an intracellular targeting signal).</text>
        <dbReference type="EC" id="3.4.19.12"/>
    </reaction>
</comment>
<feature type="region of interest" description="Disordered" evidence="3">
    <location>
        <begin position="244"/>
        <end position="267"/>
    </location>
</feature>
<evidence type="ECO:0000313" key="6">
    <source>
        <dbReference type="Proteomes" id="UP000823674"/>
    </source>
</evidence>
<gene>
    <name evidence="5" type="primary">A08p019620.1_BraROA</name>
    <name evidence="5" type="ORF">IGI04_030977</name>
</gene>
<dbReference type="SUPFAM" id="SSF54001">
    <property type="entry name" value="Cysteine proteinases"/>
    <property type="match status" value="1"/>
</dbReference>
<keyword evidence="2" id="KW-0378">Hydrolase</keyword>
<evidence type="ECO:0000256" key="1">
    <source>
        <dbReference type="ARBA" id="ARBA00009085"/>
    </source>
</evidence>
<dbReference type="InterPro" id="IPR028889">
    <property type="entry name" value="USP"/>
</dbReference>
<dbReference type="Proteomes" id="UP000823674">
    <property type="component" value="Chromosome A08"/>
</dbReference>
<dbReference type="EC" id="3.4.19.12" evidence="2"/>
<dbReference type="PANTHER" id="PTHR24006:SF747">
    <property type="entry name" value="UBIQUITIN CARBOXYL-TERMINAL HYDROLASE 20"/>
    <property type="match status" value="1"/>
</dbReference>
<dbReference type="InterPro" id="IPR038508">
    <property type="entry name" value="ArfGAP_dom_sf"/>
</dbReference>
<dbReference type="InterPro" id="IPR001394">
    <property type="entry name" value="Peptidase_C19_UCH"/>
</dbReference>
<feature type="region of interest" description="Disordered" evidence="3">
    <location>
        <begin position="648"/>
        <end position="699"/>
    </location>
</feature>
<dbReference type="InterPro" id="IPR037278">
    <property type="entry name" value="ARFGAP/RecO"/>
</dbReference>
<evidence type="ECO:0000256" key="3">
    <source>
        <dbReference type="SAM" id="MobiDB-lite"/>
    </source>
</evidence>
<dbReference type="PANTHER" id="PTHR24006">
    <property type="entry name" value="UBIQUITIN CARBOXYL-TERMINAL HYDROLASE"/>
    <property type="match status" value="1"/>
</dbReference>
<accession>A0ABQ7LW97</accession>
<reference evidence="5 6" key="1">
    <citation type="submission" date="2021-03" db="EMBL/GenBank/DDBJ databases">
        <authorList>
            <person name="King G.J."/>
            <person name="Bancroft I."/>
            <person name="Baten A."/>
            <person name="Bloomfield J."/>
            <person name="Borpatragohain P."/>
            <person name="He Z."/>
            <person name="Irish N."/>
            <person name="Irwin J."/>
            <person name="Liu K."/>
            <person name="Mauleon R.P."/>
            <person name="Moore J."/>
            <person name="Morris R."/>
            <person name="Ostergaard L."/>
            <person name="Wang B."/>
            <person name="Wells R."/>
        </authorList>
    </citation>
    <scope>NUCLEOTIDE SEQUENCE [LARGE SCALE GENOMIC DNA]</scope>
    <source>
        <strain evidence="5">R-o-18</strain>
        <tissue evidence="5">Leaf</tissue>
    </source>
</reference>
<name>A0ABQ7LW97_BRACM</name>
<comment type="caution">
    <text evidence="5">The sequence shown here is derived from an EMBL/GenBank/DDBJ whole genome shotgun (WGS) entry which is preliminary data.</text>
</comment>
<keyword evidence="2" id="KW-0788">Thiol protease</keyword>
<comment type="function">
    <text evidence="2">Recognizes and hydrolyzes the peptide bond at the C-terminal Gly of ubiquitin. Involved in the processing of poly-ubiquitin precursors as well as that of ubiquitinated proteins.</text>
</comment>
<feature type="region of interest" description="Disordered" evidence="3">
    <location>
        <begin position="743"/>
        <end position="785"/>
    </location>
</feature>
<dbReference type="InterPro" id="IPR038765">
    <property type="entry name" value="Papain-like_cys_pep_sf"/>
</dbReference>
<feature type="region of interest" description="Disordered" evidence="3">
    <location>
        <begin position="181"/>
        <end position="200"/>
    </location>
</feature>
<dbReference type="PROSITE" id="PS50235">
    <property type="entry name" value="USP_3"/>
    <property type="match status" value="1"/>
</dbReference>
<evidence type="ECO:0000259" key="4">
    <source>
        <dbReference type="PROSITE" id="PS50235"/>
    </source>
</evidence>
<dbReference type="Gene3D" id="1.10.220.150">
    <property type="entry name" value="Arf GTPase activating protein"/>
    <property type="match status" value="1"/>
</dbReference>
<evidence type="ECO:0000256" key="2">
    <source>
        <dbReference type="RuleBase" id="RU366025"/>
    </source>
</evidence>
<dbReference type="PROSITE" id="PS00973">
    <property type="entry name" value="USP_2"/>
    <property type="match status" value="1"/>
</dbReference>
<dbReference type="EMBL" id="JADBGQ010000007">
    <property type="protein sequence ID" value="KAG5389436.1"/>
    <property type="molecule type" value="Genomic_DNA"/>
</dbReference>
<dbReference type="Gene3D" id="3.90.70.10">
    <property type="entry name" value="Cysteine proteinases"/>
    <property type="match status" value="1"/>
</dbReference>
<dbReference type="Pfam" id="PF00443">
    <property type="entry name" value="UCH"/>
    <property type="match status" value="1"/>
</dbReference>
<organism evidence="5 6">
    <name type="scientific">Brassica rapa subsp. trilocularis</name>
    <dbReference type="NCBI Taxonomy" id="1813537"/>
    <lineage>
        <taxon>Eukaryota</taxon>
        <taxon>Viridiplantae</taxon>
        <taxon>Streptophyta</taxon>
        <taxon>Embryophyta</taxon>
        <taxon>Tracheophyta</taxon>
        <taxon>Spermatophyta</taxon>
        <taxon>Magnoliopsida</taxon>
        <taxon>eudicotyledons</taxon>
        <taxon>Gunneridae</taxon>
        <taxon>Pentapetalae</taxon>
        <taxon>rosids</taxon>
        <taxon>malvids</taxon>
        <taxon>Brassicales</taxon>
        <taxon>Brassicaceae</taxon>
        <taxon>Brassiceae</taxon>
        <taxon>Brassica</taxon>
    </lineage>
</organism>
<feature type="compositionally biased region" description="Polar residues" evidence="3">
    <location>
        <begin position="248"/>
        <end position="267"/>
    </location>
</feature>
<feature type="domain" description="USP" evidence="4">
    <location>
        <begin position="289"/>
        <end position="582"/>
    </location>
</feature>
<proteinExistence type="inferred from homology"/>
<keyword evidence="6" id="KW-1185">Reference proteome</keyword>